<organism evidence="1">
    <name type="scientific">marine sediment metagenome</name>
    <dbReference type="NCBI Taxonomy" id="412755"/>
    <lineage>
        <taxon>unclassified sequences</taxon>
        <taxon>metagenomes</taxon>
        <taxon>ecological metagenomes</taxon>
    </lineage>
</organism>
<gene>
    <name evidence="1" type="ORF">LCGC14_1859270</name>
</gene>
<dbReference type="InterPro" id="IPR005064">
    <property type="entry name" value="BUG"/>
</dbReference>
<evidence type="ECO:0008006" key="2">
    <source>
        <dbReference type="Google" id="ProtNLM"/>
    </source>
</evidence>
<dbReference type="InterPro" id="IPR042100">
    <property type="entry name" value="Bug_dom1"/>
</dbReference>
<dbReference type="Gene3D" id="3.40.190.150">
    <property type="entry name" value="Bordetella uptake gene, domain 1"/>
    <property type="match status" value="1"/>
</dbReference>
<dbReference type="SUPFAM" id="SSF53850">
    <property type="entry name" value="Periplasmic binding protein-like II"/>
    <property type="match status" value="1"/>
</dbReference>
<dbReference type="Pfam" id="PF03401">
    <property type="entry name" value="TctC"/>
    <property type="match status" value="1"/>
</dbReference>
<proteinExistence type="predicted"/>
<feature type="non-terminal residue" evidence="1">
    <location>
        <position position="238"/>
    </location>
</feature>
<evidence type="ECO:0000313" key="1">
    <source>
        <dbReference type="EMBL" id="KKL94971.1"/>
    </source>
</evidence>
<dbReference type="PANTHER" id="PTHR42928:SF5">
    <property type="entry name" value="BLR1237 PROTEIN"/>
    <property type="match status" value="1"/>
</dbReference>
<dbReference type="AlphaFoldDB" id="A0A0F9GWE4"/>
<dbReference type="Gene3D" id="3.40.190.10">
    <property type="entry name" value="Periplasmic binding protein-like II"/>
    <property type="match status" value="1"/>
</dbReference>
<protein>
    <recommendedName>
        <fullName evidence="2">Tripartite tricarboxylate transporter substrate binding protein</fullName>
    </recommendedName>
</protein>
<reference evidence="1" key="1">
    <citation type="journal article" date="2015" name="Nature">
        <title>Complex archaea that bridge the gap between prokaryotes and eukaryotes.</title>
        <authorList>
            <person name="Spang A."/>
            <person name="Saw J.H."/>
            <person name="Jorgensen S.L."/>
            <person name="Zaremba-Niedzwiedzka K."/>
            <person name="Martijn J."/>
            <person name="Lind A.E."/>
            <person name="van Eijk R."/>
            <person name="Schleper C."/>
            <person name="Guy L."/>
            <person name="Ettema T.J."/>
        </authorList>
    </citation>
    <scope>NUCLEOTIDE SEQUENCE</scope>
</reference>
<dbReference type="PANTHER" id="PTHR42928">
    <property type="entry name" value="TRICARBOXYLATE-BINDING PROTEIN"/>
    <property type="match status" value="1"/>
</dbReference>
<accession>A0A0F9GWE4</accession>
<name>A0A0F9GWE4_9ZZZZ</name>
<dbReference type="EMBL" id="LAZR01018793">
    <property type="protein sequence ID" value="KKL94971.1"/>
    <property type="molecule type" value="Genomic_DNA"/>
</dbReference>
<comment type="caution">
    <text evidence="1">The sequence shown here is derived from an EMBL/GenBank/DDBJ whole genome shotgun (WGS) entry which is preliminary data.</text>
</comment>
<sequence>MKRILAAAALACATALPLWAQDDFYDGKTLTYIIATNPGGNYDAYGRLIGRHLEKQLGVDKVVFKNLPGAGHIIGANTLYASEADGLTIGTFNTGLIYAQILQREGIDFDLQQFEWIGKAAADPRVMVLSENSGFASFDDLLASEDKVLFAASGVGSASYTETRMLADGLDLNIEMIPGYQGNEGEMAMMRGEVVGQVGSLSSLQPFIDAGSGFLAVAIGGAAEPKAMGYAKSDKGKS</sequence>